<name>A0A7J7RIU1_RHIFE</name>
<reference evidence="1 2" key="1">
    <citation type="journal article" date="2020" name="Nature">
        <title>Six reference-quality genomes reveal evolution of bat adaptations.</title>
        <authorList>
            <person name="Jebb D."/>
            <person name="Huang Z."/>
            <person name="Pippel M."/>
            <person name="Hughes G.M."/>
            <person name="Lavrichenko K."/>
            <person name="Devanna P."/>
            <person name="Winkler S."/>
            <person name="Jermiin L.S."/>
            <person name="Skirmuntt E.C."/>
            <person name="Katzourakis A."/>
            <person name="Burkitt-Gray L."/>
            <person name="Ray D.A."/>
            <person name="Sullivan K.A.M."/>
            <person name="Roscito J.G."/>
            <person name="Kirilenko B.M."/>
            <person name="Davalos L.M."/>
            <person name="Corthals A.P."/>
            <person name="Power M.L."/>
            <person name="Jones G."/>
            <person name="Ransome R.D."/>
            <person name="Dechmann D.K.N."/>
            <person name="Locatelli A.G."/>
            <person name="Puechmaille S.J."/>
            <person name="Fedrigo O."/>
            <person name="Jarvis E.D."/>
            <person name="Hiller M."/>
            <person name="Vernes S.C."/>
            <person name="Myers E.W."/>
            <person name="Teeling E.C."/>
        </authorList>
    </citation>
    <scope>NUCLEOTIDE SEQUENCE [LARGE SCALE GENOMIC DNA]</scope>
    <source>
        <strain evidence="1">MRhiFer1</strain>
        <tissue evidence="1">Lung</tissue>
    </source>
</reference>
<evidence type="ECO:0000313" key="1">
    <source>
        <dbReference type="EMBL" id="KAF6276059.1"/>
    </source>
</evidence>
<comment type="caution">
    <text evidence="1">The sequence shown here is derived from an EMBL/GenBank/DDBJ whole genome shotgun (WGS) entry which is preliminary data.</text>
</comment>
<gene>
    <name evidence="1" type="ORF">mRhiFer1_009415</name>
</gene>
<accession>A0A7J7RIU1</accession>
<dbReference type="AlphaFoldDB" id="A0A7J7RIU1"/>
<proteinExistence type="predicted"/>
<evidence type="ECO:0000313" key="2">
    <source>
        <dbReference type="Proteomes" id="UP000585614"/>
    </source>
</evidence>
<organism evidence="1 2">
    <name type="scientific">Rhinolophus ferrumequinum</name>
    <name type="common">Greater horseshoe bat</name>
    <dbReference type="NCBI Taxonomy" id="59479"/>
    <lineage>
        <taxon>Eukaryota</taxon>
        <taxon>Metazoa</taxon>
        <taxon>Chordata</taxon>
        <taxon>Craniata</taxon>
        <taxon>Vertebrata</taxon>
        <taxon>Euteleostomi</taxon>
        <taxon>Mammalia</taxon>
        <taxon>Eutheria</taxon>
        <taxon>Laurasiatheria</taxon>
        <taxon>Chiroptera</taxon>
        <taxon>Yinpterochiroptera</taxon>
        <taxon>Rhinolophoidea</taxon>
        <taxon>Rhinolophidae</taxon>
        <taxon>Rhinolophinae</taxon>
        <taxon>Rhinolophus</taxon>
    </lineage>
</organism>
<dbReference type="Proteomes" id="UP000585614">
    <property type="component" value="Unassembled WGS sequence"/>
</dbReference>
<dbReference type="EMBL" id="JACAGC010000026">
    <property type="protein sequence ID" value="KAF6276059.1"/>
    <property type="molecule type" value="Genomic_DNA"/>
</dbReference>
<sequence length="124" mass="13239">MESPVDAHGSDYCQEEFCYESQPVVTVDRKWNPVAGDNLPEEDLGYFAALLSPSGEGFDPPGVGTDQNQQVLSTEAIRHVSEVDFEVLKRCGTASLNPGDGARGGVWIVLCTSEAAFSDGLAKS</sequence>
<protein>
    <submittedName>
        <fullName evidence="1">Uncharacterized protein</fullName>
    </submittedName>
</protein>